<dbReference type="SMART" id="SM00448">
    <property type="entry name" value="REC"/>
    <property type="match status" value="1"/>
</dbReference>
<dbReference type="SUPFAM" id="SSF52172">
    <property type="entry name" value="CheY-like"/>
    <property type="match status" value="1"/>
</dbReference>
<keyword evidence="2" id="KW-0902">Two-component regulatory system</keyword>
<dbReference type="CDD" id="cd17546">
    <property type="entry name" value="REC_hyHK_CKI1_RcsC-like"/>
    <property type="match status" value="1"/>
</dbReference>
<dbReference type="GO" id="GO:0000160">
    <property type="term" value="P:phosphorelay signal transduction system"/>
    <property type="evidence" value="ECO:0007669"/>
    <property type="project" value="UniProtKB-KW"/>
</dbReference>
<dbReference type="OrthoDB" id="8876203at2"/>
<reference evidence="5 6" key="2">
    <citation type="submission" date="2018-12" db="EMBL/GenBank/DDBJ databases">
        <title>Rhizobacter gummiphilus sp. nov., a rubber-degrading bacterium isolated from the soil of a botanical garden in Japan.</title>
        <authorList>
            <person name="Shunsuke S.S."/>
        </authorList>
    </citation>
    <scope>NUCLEOTIDE SEQUENCE [LARGE SCALE GENOMIC DNA]</scope>
    <source>
        <strain evidence="5 6">S-16</strain>
    </source>
</reference>
<protein>
    <submittedName>
        <fullName evidence="5">Response regulator</fullName>
    </submittedName>
</protein>
<dbReference type="Pfam" id="PF00072">
    <property type="entry name" value="Response_reg"/>
    <property type="match status" value="1"/>
</dbReference>
<dbReference type="InterPro" id="IPR001789">
    <property type="entry name" value="Sig_transdc_resp-reg_receiver"/>
</dbReference>
<evidence type="ECO:0000313" key="6">
    <source>
        <dbReference type="Proteomes" id="UP000267464"/>
    </source>
</evidence>
<dbReference type="Proteomes" id="UP000267464">
    <property type="component" value="Unassembled WGS sequence"/>
</dbReference>
<accession>A0A3N7JNH4</accession>
<evidence type="ECO:0000256" key="2">
    <source>
        <dbReference type="ARBA" id="ARBA00023012"/>
    </source>
</evidence>
<dbReference type="PANTHER" id="PTHR45339:SF1">
    <property type="entry name" value="HYBRID SIGNAL TRANSDUCTION HISTIDINE KINASE J"/>
    <property type="match status" value="1"/>
</dbReference>
<dbReference type="EMBL" id="QUSW01000006">
    <property type="protein sequence ID" value="RQP22699.1"/>
    <property type="molecule type" value="Genomic_DNA"/>
</dbReference>
<comment type="caution">
    <text evidence="5">The sequence shown here is derived from an EMBL/GenBank/DDBJ whole genome shotgun (WGS) entry which is preliminary data.</text>
</comment>
<name>A0A3N7JNH4_9BURK</name>
<organism evidence="5 6">
    <name type="scientific">Piscinibacter terrae</name>
    <dbReference type="NCBI Taxonomy" id="2496871"/>
    <lineage>
        <taxon>Bacteria</taxon>
        <taxon>Pseudomonadati</taxon>
        <taxon>Pseudomonadota</taxon>
        <taxon>Betaproteobacteria</taxon>
        <taxon>Burkholderiales</taxon>
        <taxon>Sphaerotilaceae</taxon>
        <taxon>Piscinibacter</taxon>
    </lineage>
</organism>
<sequence length="421" mass="45392">MTTDFAEVFTVSVRRMVPLLRSKGLGFGFDCTTSPISLPGPEPLARSLHRVLMSVVNLMNAGSFQVRAAVESMGTADECVRIEATGLGQVSDHQAVDRAMLELGLVPQAAYRRHDEQVGWGQCPILGAVVDLRVLHHEGLLLSMTFKLDAAQAETTPAPDAADAGAWVVNADSFLARAWSKRFRRLGWLVSLFDSCGLAVDHLRSRQGPLPGLLIVVEDGMAKPDTAVLLSILRQEQTRLIYAVVAGSCELERAQGPPGFEVRVLPFSPHDMQQFTSSAAAPRVALQPWGGQQVELPPLILIVDDVPSNLLVGRAMVEAQGYGVHTAADGFDAIASCRECAPAAVLMDLQMPGLDGRKACAALRELQREGAIAPFSIIALTAAWSAELRTQCVQEGFDECLSKPIGLQAMGRVLRRFVTLH</sequence>
<proteinExistence type="predicted"/>
<evidence type="ECO:0000259" key="4">
    <source>
        <dbReference type="PROSITE" id="PS50110"/>
    </source>
</evidence>
<keyword evidence="6" id="KW-1185">Reference proteome</keyword>
<dbReference type="InterPro" id="IPR011006">
    <property type="entry name" value="CheY-like_superfamily"/>
</dbReference>
<keyword evidence="1 3" id="KW-0597">Phosphoprotein</keyword>
<gene>
    <name evidence="5" type="ORF">DZC73_20570</name>
</gene>
<reference evidence="5 6" key="1">
    <citation type="submission" date="2018-08" db="EMBL/GenBank/DDBJ databases">
        <authorList>
            <person name="Khan S.A."/>
            <person name="Jeon C.O."/>
            <person name="Chun B.H."/>
            <person name="Jeong S.E."/>
        </authorList>
    </citation>
    <scope>NUCLEOTIDE SEQUENCE [LARGE SCALE GENOMIC DNA]</scope>
    <source>
        <strain evidence="5 6">S-16</strain>
    </source>
</reference>
<dbReference type="RefSeq" id="WP_124542267.1">
    <property type="nucleotide sequence ID" value="NZ_QUSW01000006.1"/>
</dbReference>
<feature type="domain" description="Response regulatory" evidence="4">
    <location>
        <begin position="299"/>
        <end position="418"/>
    </location>
</feature>
<dbReference type="Gene3D" id="3.40.50.2300">
    <property type="match status" value="1"/>
</dbReference>
<dbReference type="AlphaFoldDB" id="A0A3N7JNH4"/>
<evidence type="ECO:0000256" key="1">
    <source>
        <dbReference type="ARBA" id="ARBA00022553"/>
    </source>
</evidence>
<dbReference type="PROSITE" id="PS50110">
    <property type="entry name" value="RESPONSE_REGULATORY"/>
    <property type="match status" value="1"/>
</dbReference>
<evidence type="ECO:0000256" key="3">
    <source>
        <dbReference type="PROSITE-ProRule" id="PRU00169"/>
    </source>
</evidence>
<dbReference type="PANTHER" id="PTHR45339">
    <property type="entry name" value="HYBRID SIGNAL TRANSDUCTION HISTIDINE KINASE J"/>
    <property type="match status" value="1"/>
</dbReference>
<evidence type="ECO:0000313" key="5">
    <source>
        <dbReference type="EMBL" id="RQP22699.1"/>
    </source>
</evidence>
<feature type="modified residue" description="4-aspartylphosphate" evidence="3">
    <location>
        <position position="348"/>
    </location>
</feature>